<accession>A0A6N7EDX0</accession>
<dbReference type="EMBL" id="WHPC01000015">
    <property type="protein sequence ID" value="MPV36612.1"/>
    <property type="molecule type" value="Genomic_DNA"/>
</dbReference>
<dbReference type="Pfam" id="PF13671">
    <property type="entry name" value="AAA_33"/>
    <property type="match status" value="1"/>
</dbReference>
<dbReference type="Proteomes" id="UP000437709">
    <property type="component" value="Unassembled WGS sequence"/>
</dbReference>
<dbReference type="OrthoDB" id="3819922at2"/>
<reference evidence="1 2" key="1">
    <citation type="submission" date="2019-10" db="EMBL/GenBank/DDBJ databases">
        <title>Georgenia wutianyii sp. nov. and Georgenia yuyongxinii sp. nov. isolated from plateau pika (Ochotona curzoniae) in the Qinghai-Tibet plateau of China.</title>
        <authorList>
            <person name="Tian Z."/>
        </authorList>
    </citation>
    <scope>NUCLEOTIDE SEQUENCE [LARGE SCALE GENOMIC DNA]</scope>
    <source>
        <strain evidence="1 2">JCM 19765</strain>
    </source>
</reference>
<evidence type="ECO:0000313" key="1">
    <source>
        <dbReference type="EMBL" id="MPV36612.1"/>
    </source>
</evidence>
<dbReference type="AlphaFoldDB" id="A0A6N7EDX0"/>
<organism evidence="1 2">
    <name type="scientific">Georgenia subflava</name>
    <dbReference type="NCBI Taxonomy" id="1622177"/>
    <lineage>
        <taxon>Bacteria</taxon>
        <taxon>Bacillati</taxon>
        <taxon>Actinomycetota</taxon>
        <taxon>Actinomycetes</taxon>
        <taxon>Micrococcales</taxon>
        <taxon>Bogoriellaceae</taxon>
        <taxon>Georgenia</taxon>
    </lineage>
</organism>
<gene>
    <name evidence="1" type="ORF">GB881_06005</name>
</gene>
<dbReference type="InterPro" id="IPR027417">
    <property type="entry name" value="P-loop_NTPase"/>
</dbReference>
<dbReference type="Gene3D" id="3.40.50.300">
    <property type="entry name" value="P-loop containing nucleotide triphosphate hydrolases"/>
    <property type="match status" value="1"/>
</dbReference>
<dbReference type="SUPFAM" id="SSF52540">
    <property type="entry name" value="P-loop containing nucleoside triphosphate hydrolases"/>
    <property type="match status" value="1"/>
</dbReference>
<dbReference type="PANTHER" id="PTHR37807:SF3">
    <property type="entry name" value="OS07G0160300 PROTEIN"/>
    <property type="match status" value="1"/>
</dbReference>
<protein>
    <submittedName>
        <fullName evidence="1">AAA family ATPase</fullName>
    </submittedName>
</protein>
<sequence>MLIAMAGLPGSGKSHLAARLADELGVPVVSVDPIEAAMWRAGVGGPGDPLPTGLAAYVVAEAIAEENLRAGRSLIIDAVNAVEPARGQWRELATRTGVPLRFIETVCPDPETHHSRLAGRRRDIAGFVEPTWEDVVARYYAAWVDDHLTVDTTDDDAATLRRTLGYLQEP</sequence>
<keyword evidence="2" id="KW-1185">Reference proteome</keyword>
<dbReference type="PANTHER" id="PTHR37807">
    <property type="entry name" value="OS07G0160300 PROTEIN"/>
    <property type="match status" value="1"/>
</dbReference>
<evidence type="ECO:0000313" key="2">
    <source>
        <dbReference type="Proteomes" id="UP000437709"/>
    </source>
</evidence>
<name>A0A6N7EDX0_9MICO</name>
<comment type="caution">
    <text evidence="1">The sequence shown here is derived from an EMBL/GenBank/DDBJ whole genome shotgun (WGS) entry which is preliminary data.</text>
</comment>
<proteinExistence type="predicted"/>